<dbReference type="InterPro" id="IPR029063">
    <property type="entry name" value="SAM-dependent_MTases_sf"/>
</dbReference>
<accession>A0A377JQN0</accession>
<dbReference type="EMBL" id="UGHX01000001">
    <property type="protein sequence ID" value="STP10238.1"/>
    <property type="molecule type" value="Genomic_DNA"/>
</dbReference>
<gene>
    <name evidence="1" type="ORF">NCTC12219_00087</name>
</gene>
<dbReference type="SUPFAM" id="SSF53335">
    <property type="entry name" value="S-adenosyl-L-methionine-dependent methyltransferases"/>
    <property type="match status" value="2"/>
</dbReference>
<name>A0A377JQN0_9HELI</name>
<dbReference type="Gene3D" id="3.40.50.150">
    <property type="entry name" value="Vaccinia Virus protein VP39"/>
    <property type="match status" value="1"/>
</dbReference>
<dbReference type="Proteomes" id="UP000255103">
    <property type="component" value="Unassembled WGS sequence"/>
</dbReference>
<protein>
    <recommendedName>
        <fullName evidence="3">Class I SAM-dependent methyltransferase</fullName>
    </recommendedName>
</protein>
<sequence>MDLTKVYDREFYGDQQIAYNSAKCILDLVSQWHKPRSVIDIGCGLGTWLKVWQELDSSIKIVGLDGNDVESNERYIPLDSYGKVDLTQDYTQSLLVASRLIAKQTGGGGGETQRTDKPFELAQSFEVAEHLYAQYAPNFIKLLTSLSDIILFSAAIPYQGGVHHVNEQPPAYWAELFAQNDYVCIDCIRSQIWNNESISTWYSQNILLFVHTSKAHLFDFPTTQTPLYLVHYRVWEERSKWLQSFIDAHEQRPFTTALKLIIKRVLKLCGLWDYAQKLRKIKSDSANR</sequence>
<dbReference type="RefSeq" id="WP_115721164.1">
    <property type="nucleotide sequence ID" value="NZ_UGHX01000001.1"/>
</dbReference>
<reference evidence="1 2" key="1">
    <citation type="submission" date="2018-06" db="EMBL/GenBank/DDBJ databases">
        <authorList>
            <consortium name="Pathogen Informatics"/>
            <person name="Doyle S."/>
        </authorList>
    </citation>
    <scope>NUCLEOTIDE SEQUENCE [LARGE SCALE GENOMIC DNA]</scope>
    <source>
        <strain evidence="1 2">NCTC12219</strain>
    </source>
</reference>
<evidence type="ECO:0008006" key="3">
    <source>
        <dbReference type="Google" id="ProtNLM"/>
    </source>
</evidence>
<proteinExistence type="predicted"/>
<organism evidence="1 2">
    <name type="scientific">Helicobacter cinaedi</name>
    <dbReference type="NCBI Taxonomy" id="213"/>
    <lineage>
        <taxon>Bacteria</taxon>
        <taxon>Pseudomonadati</taxon>
        <taxon>Campylobacterota</taxon>
        <taxon>Epsilonproteobacteria</taxon>
        <taxon>Campylobacterales</taxon>
        <taxon>Helicobacteraceae</taxon>
        <taxon>Helicobacter</taxon>
    </lineage>
</organism>
<evidence type="ECO:0000313" key="1">
    <source>
        <dbReference type="EMBL" id="STP10238.1"/>
    </source>
</evidence>
<dbReference type="AlphaFoldDB" id="A0A377JQN0"/>
<evidence type="ECO:0000313" key="2">
    <source>
        <dbReference type="Proteomes" id="UP000255103"/>
    </source>
</evidence>